<evidence type="ECO:0000256" key="6">
    <source>
        <dbReference type="ARBA" id="ARBA00023163"/>
    </source>
</evidence>
<keyword evidence="10" id="KW-1185">Reference proteome</keyword>
<evidence type="ECO:0000313" key="10">
    <source>
        <dbReference type="Proteomes" id="UP000544872"/>
    </source>
</evidence>
<accession>A0A7W9ZI49</accession>
<dbReference type="AlphaFoldDB" id="A0A7W9ZI49"/>
<dbReference type="EMBL" id="JACIIX010000007">
    <property type="protein sequence ID" value="MBB6210689.1"/>
    <property type="molecule type" value="Genomic_DNA"/>
</dbReference>
<dbReference type="Proteomes" id="UP000544872">
    <property type="component" value="Unassembled WGS sequence"/>
</dbReference>
<protein>
    <submittedName>
        <fullName evidence="9">Fur family zinc uptake transcriptional regulator</fullName>
    </submittedName>
</protein>
<evidence type="ECO:0000256" key="3">
    <source>
        <dbReference type="ARBA" id="ARBA00022833"/>
    </source>
</evidence>
<dbReference type="RefSeq" id="WP_184263519.1">
    <property type="nucleotide sequence ID" value="NZ_JACIIX010000007.1"/>
</dbReference>
<evidence type="ECO:0000256" key="4">
    <source>
        <dbReference type="ARBA" id="ARBA00023015"/>
    </source>
</evidence>
<evidence type="ECO:0000256" key="8">
    <source>
        <dbReference type="SAM" id="MobiDB-lite"/>
    </source>
</evidence>
<keyword evidence="4" id="KW-0805">Transcription regulation</keyword>
<comment type="cofactor">
    <cofactor evidence="7">
        <name>Zn(2+)</name>
        <dbReference type="ChEBI" id="CHEBI:29105"/>
    </cofactor>
    <text evidence="7">Binds 1 zinc ion per subunit.</text>
</comment>
<organism evidence="9 10">
    <name type="scientific">Novispirillum itersonii</name>
    <name type="common">Aquaspirillum itersonii</name>
    <dbReference type="NCBI Taxonomy" id="189"/>
    <lineage>
        <taxon>Bacteria</taxon>
        <taxon>Pseudomonadati</taxon>
        <taxon>Pseudomonadota</taxon>
        <taxon>Alphaproteobacteria</taxon>
        <taxon>Rhodospirillales</taxon>
        <taxon>Novispirillaceae</taxon>
        <taxon>Novispirillum</taxon>
    </lineage>
</organism>
<evidence type="ECO:0000313" key="9">
    <source>
        <dbReference type="EMBL" id="MBB6210689.1"/>
    </source>
</evidence>
<keyword evidence="6" id="KW-0804">Transcription</keyword>
<reference evidence="9 10" key="1">
    <citation type="submission" date="2020-08" db="EMBL/GenBank/DDBJ databases">
        <title>Genomic Encyclopedia of Type Strains, Phase IV (KMG-IV): sequencing the most valuable type-strain genomes for metagenomic binning, comparative biology and taxonomic classification.</title>
        <authorList>
            <person name="Goeker M."/>
        </authorList>
    </citation>
    <scope>NUCLEOTIDE SEQUENCE [LARGE SCALE GENOMIC DNA]</scope>
    <source>
        <strain evidence="9 10">DSM 11590</strain>
    </source>
</reference>
<sequence length="169" mass="18356">MPPVPPSADEEGLFPPPHHDHDHCRHDALRRAEDVCARQGARLTQARREVLDLLWADHRPVSAYDLLHRLNADGRKAAPPVVYRALDFLIEHGLAHRLNSLNAFIGCAHIGGEHGAQFFICRECGQVAETRSPDIDSAIRAAGAELGFRVQAPVVEVEGICPACSGGAP</sequence>
<evidence type="ECO:0000256" key="7">
    <source>
        <dbReference type="PIRSR" id="PIRSR602481-1"/>
    </source>
</evidence>
<dbReference type="GO" id="GO:0005829">
    <property type="term" value="C:cytosol"/>
    <property type="evidence" value="ECO:0007669"/>
    <property type="project" value="TreeGrafter"/>
</dbReference>
<comment type="similarity">
    <text evidence="1">Belongs to the Fur family.</text>
</comment>
<dbReference type="InterPro" id="IPR036390">
    <property type="entry name" value="WH_DNA-bd_sf"/>
</dbReference>
<dbReference type="PANTHER" id="PTHR33202:SF6">
    <property type="entry name" value="ZINC UPTAKE REGULATION PROTEIN"/>
    <property type="match status" value="1"/>
</dbReference>
<dbReference type="Gene3D" id="3.30.1490.190">
    <property type="match status" value="1"/>
</dbReference>
<evidence type="ECO:0000256" key="5">
    <source>
        <dbReference type="ARBA" id="ARBA00023125"/>
    </source>
</evidence>
<keyword evidence="7" id="KW-0479">Metal-binding</keyword>
<dbReference type="GO" id="GO:1900376">
    <property type="term" value="P:regulation of secondary metabolite biosynthetic process"/>
    <property type="evidence" value="ECO:0007669"/>
    <property type="project" value="TreeGrafter"/>
</dbReference>
<name>A0A7W9ZI49_NOVIT</name>
<dbReference type="PANTHER" id="PTHR33202">
    <property type="entry name" value="ZINC UPTAKE REGULATION PROTEIN"/>
    <property type="match status" value="1"/>
</dbReference>
<dbReference type="InterPro" id="IPR043135">
    <property type="entry name" value="Fur_C"/>
</dbReference>
<keyword evidence="2" id="KW-0678">Repressor</keyword>
<feature type="binding site" evidence="7">
    <location>
        <position position="121"/>
    </location>
    <ligand>
        <name>Zn(2+)</name>
        <dbReference type="ChEBI" id="CHEBI:29105"/>
    </ligand>
</feature>
<comment type="caution">
    <text evidence="9">The sequence shown here is derived from an EMBL/GenBank/DDBJ whole genome shotgun (WGS) entry which is preliminary data.</text>
</comment>
<keyword evidence="5" id="KW-0238">DNA-binding</keyword>
<dbReference type="InterPro" id="IPR036388">
    <property type="entry name" value="WH-like_DNA-bd_sf"/>
</dbReference>
<dbReference type="GO" id="GO:0000976">
    <property type="term" value="F:transcription cis-regulatory region binding"/>
    <property type="evidence" value="ECO:0007669"/>
    <property type="project" value="TreeGrafter"/>
</dbReference>
<keyword evidence="3 7" id="KW-0862">Zinc</keyword>
<dbReference type="SUPFAM" id="SSF46785">
    <property type="entry name" value="Winged helix' DNA-binding domain"/>
    <property type="match status" value="1"/>
</dbReference>
<feature type="binding site" evidence="7">
    <location>
        <position position="161"/>
    </location>
    <ligand>
        <name>Zn(2+)</name>
        <dbReference type="ChEBI" id="CHEBI:29105"/>
    </ligand>
</feature>
<dbReference type="GO" id="GO:0045892">
    <property type="term" value="P:negative regulation of DNA-templated transcription"/>
    <property type="evidence" value="ECO:0007669"/>
    <property type="project" value="TreeGrafter"/>
</dbReference>
<evidence type="ECO:0000256" key="2">
    <source>
        <dbReference type="ARBA" id="ARBA00022491"/>
    </source>
</evidence>
<gene>
    <name evidence="9" type="ORF">FHS48_002114</name>
</gene>
<feature type="region of interest" description="Disordered" evidence="8">
    <location>
        <begin position="1"/>
        <end position="23"/>
    </location>
</feature>
<proteinExistence type="inferred from homology"/>
<dbReference type="CDD" id="cd07153">
    <property type="entry name" value="Fur_like"/>
    <property type="match status" value="1"/>
</dbReference>
<dbReference type="Pfam" id="PF01475">
    <property type="entry name" value="FUR"/>
    <property type="match status" value="1"/>
</dbReference>
<dbReference type="InterPro" id="IPR002481">
    <property type="entry name" value="FUR"/>
</dbReference>
<feature type="binding site" evidence="7">
    <location>
        <position position="164"/>
    </location>
    <ligand>
        <name>Zn(2+)</name>
        <dbReference type="ChEBI" id="CHEBI:29105"/>
    </ligand>
</feature>
<dbReference type="GO" id="GO:0008270">
    <property type="term" value="F:zinc ion binding"/>
    <property type="evidence" value="ECO:0007669"/>
    <property type="project" value="TreeGrafter"/>
</dbReference>
<feature type="binding site" evidence="7">
    <location>
        <position position="124"/>
    </location>
    <ligand>
        <name>Zn(2+)</name>
        <dbReference type="ChEBI" id="CHEBI:29105"/>
    </ligand>
</feature>
<evidence type="ECO:0000256" key="1">
    <source>
        <dbReference type="ARBA" id="ARBA00007957"/>
    </source>
</evidence>
<dbReference type="GO" id="GO:0003700">
    <property type="term" value="F:DNA-binding transcription factor activity"/>
    <property type="evidence" value="ECO:0007669"/>
    <property type="project" value="InterPro"/>
</dbReference>
<dbReference type="Gene3D" id="1.10.10.10">
    <property type="entry name" value="Winged helix-like DNA-binding domain superfamily/Winged helix DNA-binding domain"/>
    <property type="match status" value="1"/>
</dbReference>